<gene>
    <name evidence="1" type="primary">408</name>
    <name evidence="1" type="ORF">G_408</name>
</gene>
<proteinExistence type="predicted"/>
<organism evidence="1 2">
    <name type="scientific">Bacillus phage G</name>
    <dbReference type="NCBI Taxonomy" id="2884420"/>
    <lineage>
        <taxon>Viruses</taxon>
        <taxon>Duplodnaviria</taxon>
        <taxon>Heunggongvirae</taxon>
        <taxon>Uroviricota</taxon>
        <taxon>Caudoviricetes</taxon>
        <taxon>Donellivirus</taxon>
        <taxon>Donellivirus gee</taxon>
    </lineage>
</organism>
<sequence length="128" mass="15048">MFYVSVSYMYPSLEWKVKAEKIDISSEDEESYNIPYELDEYELNYPVPRSNKIYKSGSKEENEDNLSCGYSVLDMPQYVSVDKLEGFASCYTLDSTKSIELLKESLKNKLKTNIEFYQQRLDDLEKLQ</sequence>
<reference evidence="1 2" key="1">
    <citation type="submission" date="2011-09" db="EMBL/GenBank/DDBJ databases">
        <authorList>
            <person name="Pope W.H."/>
            <person name="Pedulla M.L."/>
            <person name="Ford M.E."/>
            <person name="Peebles C.L."/>
            <person name="Hatfull G.H."/>
            <person name="Hendrix R.W."/>
        </authorList>
    </citation>
    <scope>NUCLEOTIDE SEQUENCE [LARGE SCALE GENOMIC DNA]</scope>
    <source>
        <strain evidence="1">G</strain>
    </source>
</reference>
<dbReference type="RefSeq" id="YP_009015711.1">
    <property type="nucleotide sequence ID" value="NC_023719.1"/>
</dbReference>
<protein>
    <submittedName>
        <fullName evidence="1">Gp408</fullName>
    </submittedName>
</protein>
<evidence type="ECO:0000313" key="2">
    <source>
        <dbReference type="Proteomes" id="UP000009273"/>
    </source>
</evidence>
<accession>G3MAE9</accession>
<evidence type="ECO:0000313" key="1">
    <source>
        <dbReference type="EMBL" id="AEO93666.1"/>
    </source>
</evidence>
<keyword evidence="2" id="KW-1185">Reference proteome</keyword>
<dbReference type="GeneID" id="18563622"/>
<dbReference type="EMBL" id="JN638751">
    <property type="protein sequence ID" value="AEO93666.1"/>
    <property type="molecule type" value="Genomic_DNA"/>
</dbReference>
<dbReference type="KEGG" id="vg:18563622"/>
<dbReference type="Proteomes" id="UP000009273">
    <property type="component" value="Segment"/>
</dbReference>
<name>G3MAE9_9CAUD</name>